<reference evidence="9 10" key="1">
    <citation type="submission" date="2015-12" db="EMBL/GenBank/DDBJ databases">
        <title>The genome of Folsomia candida.</title>
        <authorList>
            <person name="Faddeeva A."/>
            <person name="Derks M.F."/>
            <person name="Anvar Y."/>
            <person name="Smit S."/>
            <person name="Van Straalen N."/>
            <person name="Roelofs D."/>
        </authorList>
    </citation>
    <scope>NUCLEOTIDE SEQUENCE [LARGE SCALE GENOMIC DNA]</scope>
    <source>
        <strain evidence="9 10">VU population</strain>
        <tissue evidence="9">Whole body</tissue>
    </source>
</reference>
<evidence type="ECO:0000313" key="10">
    <source>
        <dbReference type="Proteomes" id="UP000198287"/>
    </source>
</evidence>
<protein>
    <recommendedName>
        <fullName evidence="7">Large ribosomal subunit protein bL36m</fullName>
    </recommendedName>
    <alternativeName>
        <fullName evidence="8">39S ribosomal protein L36, mitochondrial</fullName>
    </alternativeName>
</protein>
<evidence type="ECO:0000256" key="1">
    <source>
        <dbReference type="ARBA" id="ARBA00004173"/>
    </source>
</evidence>
<keyword evidence="4" id="KW-0689">Ribosomal protein</keyword>
<comment type="similarity">
    <text evidence="2">Belongs to the bacterial ribosomal protein bL36 family.</text>
</comment>
<dbReference type="GO" id="GO:0005762">
    <property type="term" value="C:mitochondrial large ribosomal subunit"/>
    <property type="evidence" value="ECO:0007669"/>
    <property type="project" value="TreeGrafter"/>
</dbReference>
<dbReference type="InterPro" id="IPR035977">
    <property type="entry name" value="Ribosomal_bL36_sp"/>
</dbReference>
<dbReference type="AlphaFoldDB" id="A0A226F2K1"/>
<keyword evidence="6" id="KW-0687">Ribonucleoprotein</keyword>
<dbReference type="STRING" id="158441.A0A226F2K1"/>
<evidence type="ECO:0000256" key="3">
    <source>
        <dbReference type="ARBA" id="ARBA00022946"/>
    </source>
</evidence>
<dbReference type="PANTHER" id="PTHR46909">
    <property type="entry name" value="39S RIBOSOMAL PROTEIN L36, MITOCHONDRIAL"/>
    <property type="match status" value="1"/>
</dbReference>
<dbReference type="Proteomes" id="UP000198287">
    <property type="component" value="Unassembled WGS sequence"/>
</dbReference>
<dbReference type="OrthoDB" id="10265903at2759"/>
<dbReference type="SUPFAM" id="SSF57840">
    <property type="entry name" value="Ribosomal protein L36"/>
    <property type="match status" value="1"/>
</dbReference>
<keyword evidence="3" id="KW-0809">Transit peptide</keyword>
<comment type="subcellular location">
    <subcellularLocation>
        <location evidence="1">Mitochondrion</location>
    </subcellularLocation>
</comment>
<dbReference type="GO" id="GO:0006412">
    <property type="term" value="P:translation"/>
    <property type="evidence" value="ECO:0007669"/>
    <property type="project" value="InterPro"/>
</dbReference>
<evidence type="ECO:0000313" key="9">
    <source>
        <dbReference type="EMBL" id="OXA63644.1"/>
    </source>
</evidence>
<evidence type="ECO:0000256" key="5">
    <source>
        <dbReference type="ARBA" id="ARBA00023128"/>
    </source>
</evidence>
<accession>A0A226F2K1</accession>
<organism evidence="9 10">
    <name type="scientific">Folsomia candida</name>
    <name type="common">Springtail</name>
    <dbReference type="NCBI Taxonomy" id="158441"/>
    <lineage>
        <taxon>Eukaryota</taxon>
        <taxon>Metazoa</taxon>
        <taxon>Ecdysozoa</taxon>
        <taxon>Arthropoda</taxon>
        <taxon>Hexapoda</taxon>
        <taxon>Collembola</taxon>
        <taxon>Entomobryomorpha</taxon>
        <taxon>Isotomoidea</taxon>
        <taxon>Isotomidae</taxon>
        <taxon>Proisotominae</taxon>
        <taxon>Folsomia</taxon>
    </lineage>
</organism>
<evidence type="ECO:0000256" key="8">
    <source>
        <dbReference type="ARBA" id="ARBA00035411"/>
    </source>
</evidence>
<dbReference type="EMBL" id="LNIX01000001">
    <property type="protein sequence ID" value="OXA63644.1"/>
    <property type="molecule type" value="Genomic_DNA"/>
</dbReference>
<dbReference type="InterPro" id="IPR000473">
    <property type="entry name" value="Ribosomal_bL36"/>
</dbReference>
<dbReference type="PANTHER" id="PTHR46909:SF1">
    <property type="entry name" value="LARGE RIBOSOMAL SUBUNIT PROTEIN BL36M"/>
    <property type="match status" value="1"/>
</dbReference>
<comment type="caution">
    <text evidence="9">The sequence shown here is derived from an EMBL/GenBank/DDBJ whole genome shotgun (WGS) entry which is preliminary data.</text>
</comment>
<dbReference type="InterPro" id="IPR052143">
    <property type="entry name" value="Mitoribosomal_bL36m"/>
</dbReference>
<dbReference type="Pfam" id="PF00444">
    <property type="entry name" value="Ribosomal_L36"/>
    <property type="match status" value="1"/>
</dbReference>
<evidence type="ECO:0000256" key="7">
    <source>
        <dbReference type="ARBA" id="ARBA00035239"/>
    </source>
</evidence>
<proteinExistence type="inferred from homology"/>
<evidence type="ECO:0000256" key="4">
    <source>
        <dbReference type="ARBA" id="ARBA00022980"/>
    </source>
</evidence>
<gene>
    <name evidence="9" type="ORF">Fcan01_03210</name>
</gene>
<name>A0A226F2K1_FOLCA</name>
<keyword evidence="5" id="KW-0496">Mitochondrion</keyword>
<sequence>MWSAIIRKVAQKTQCVVQGSISTKLQPQLLTTSQLSHVPPISCHQNLLMSTCSSSWNYSMWKSSAVSFLSNCTSPSLSSPPPVSSPSPMFGGLLIVPSRGMKIKGRVKRRCKDCYMIWIDGVLHNKCKTHPRHTQKQKEKYWANTRLLTHASMSPKRPW</sequence>
<dbReference type="GO" id="GO:0003735">
    <property type="term" value="F:structural constituent of ribosome"/>
    <property type="evidence" value="ECO:0007669"/>
    <property type="project" value="InterPro"/>
</dbReference>
<evidence type="ECO:0000256" key="2">
    <source>
        <dbReference type="ARBA" id="ARBA00007645"/>
    </source>
</evidence>
<keyword evidence="10" id="KW-1185">Reference proteome</keyword>
<evidence type="ECO:0000256" key="6">
    <source>
        <dbReference type="ARBA" id="ARBA00023274"/>
    </source>
</evidence>